<keyword evidence="2" id="KW-1133">Transmembrane helix</keyword>
<dbReference type="CDD" id="cd10322">
    <property type="entry name" value="SLC5sbd"/>
    <property type="match status" value="1"/>
</dbReference>
<feature type="transmembrane region" description="Helical" evidence="2">
    <location>
        <begin position="261"/>
        <end position="281"/>
    </location>
</feature>
<feature type="transmembrane region" description="Helical" evidence="2">
    <location>
        <begin position="35"/>
        <end position="61"/>
    </location>
</feature>
<evidence type="ECO:0000256" key="2">
    <source>
        <dbReference type="SAM" id="Phobius"/>
    </source>
</evidence>
<dbReference type="EMBL" id="JAHQCS010000142">
    <property type="protein sequence ID" value="MBU9713507.1"/>
    <property type="molecule type" value="Genomic_DNA"/>
</dbReference>
<organism evidence="3 4">
    <name type="scientific">Evansella tamaricis</name>
    <dbReference type="NCBI Taxonomy" id="2069301"/>
    <lineage>
        <taxon>Bacteria</taxon>
        <taxon>Bacillati</taxon>
        <taxon>Bacillota</taxon>
        <taxon>Bacilli</taxon>
        <taxon>Bacillales</taxon>
        <taxon>Bacillaceae</taxon>
        <taxon>Evansella</taxon>
    </lineage>
</organism>
<dbReference type="PROSITE" id="PS50283">
    <property type="entry name" value="NA_SOLUT_SYMP_3"/>
    <property type="match status" value="1"/>
</dbReference>
<dbReference type="Proteomes" id="UP000784880">
    <property type="component" value="Unassembled WGS sequence"/>
</dbReference>
<comment type="similarity">
    <text evidence="1">Belongs to the sodium:solute symporter (SSF) (TC 2.A.21) family.</text>
</comment>
<keyword evidence="2" id="KW-0472">Membrane</keyword>
<feature type="transmembrane region" description="Helical" evidence="2">
    <location>
        <begin position="221"/>
        <end position="240"/>
    </location>
</feature>
<feature type="transmembrane region" description="Helical" evidence="2">
    <location>
        <begin position="124"/>
        <end position="149"/>
    </location>
</feature>
<feature type="transmembrane region" description="Helical" evidence="2">
    <location>
        <begin position="155"/>
        <end position="176"/>
    </location>
</feature>
<evidence type="ECO:0000313" key="4">
    <source>
        <dbReference type="Proteomes" id="UP000784880"/>
    </source>
</evidence>
<evidence type="ECO:0000256" key="1">
    <source>
        <dbReference type="RuleBase" id="RU362091"/>
    </source>
</evidence>
<feature type="transmembrane region" description="Helical" evidence="2">
    <location>
        <begin position="307"/>
        <end position="331"/>
    </location>
</feature>
<dbReference type="RefSeq" id="WP_217067662.1">
    <property type="nucleotide sequence ID" value="NZ_JAHQCS010000142.1"/>
</dbReference>
<reference evidence="3 4" key="1">
    <citation type="submission" date="2021-06" db="EMBL/GenBank/DDBJ databases">
        <title>Bacillus sp. RD4P76, an endophyte from a halophyte.</title>
        <authorList>
            <person name="Sun J.-Q."/>
        </authorList>
    </citation>
    <scope>NUCLEOTIDE SEQUENCE [LARGE SCALE GENOMIC DNA]</scope>
    <source>
        <strain evidence="3 4">CGMCC 1.15917</strain>
    </source>
</reference>
<gene>
    <name evidence="3" type="ORF">KS419_17400</name>
</gene>
<feature type="transmembrane region" description="Helical" evidence="2">
    <location>
        <begin position="183"/>
        <end position="201"/>
    </location>
</feature>
<dbReference type="PANTHER" id="PTHR48086:SF7">
    <property type="entry name" value="SODIUM-SOLUTE SYMPORTER-RELATED"/>
    <property type="match status" value="1"/>
</dbReference>
<dbReference type="Pfam" id="PF00474">
    <property type="entry name" value="SSF"/>
    <property type="match status" value="1"/>
</dbReference>
<dbReference type="PANTHER" id="PTHR48086">
    <property type="entry name" value="SODIUM/PROLINE SYMPORTER-RELATED"/>
    <property type="match status" value="1"/>
</dbReference>
<feature type="transmembrane region" description="Helical" evidence="2">
    <location>
        <begin position="73"/>
        <end position="92"/>
    </location>
</feature>
<protein>
    <submittedName>
        <fullName evidence="3">Sodium:solute symporter family protein</fullName>
    </submittedName>
</protein>
<proteinExistence type="inferred from homology"/>
<dbReference type="InterPro" id="IPR001734">
    <property type="entry name" value="Na/solute_symporter"/>
</dbReference>
<keyword evidence="4" id="KW-1185">Reference proteome</keyword>
<feature type="transmembrane region" description="Helical" evidence="2">
    <location>
        <begin position="408"/>
        <end position="427"/>
    </location>
</feature>
<sequence length="476" mass="52067">MIWYLSYIIIYFLFMFSLGFYYYTKVKTSKDYLIASWNMGFWSIVGTIVSTFCGAAVFIGWVGMGFTVGLSGFFQFALPAVVFSILLIAIFAKPLRRQKLFTIAELFTIRFGGKTGIIPSCLSAFIYSVPTLALQMVGMTTVFTIAFGMEVNTGLIIAFILILGFTVLGGLPATIITDAIQSIVLVIGILSLFVASIYYGGGLSDILSNTPIEYISPIGPNGLVSVLLFALSVGPFYLIWQSTWQRIFASKSESVAQKAGITGFLIAGAISILPYSIGVIARNYVPHDINPDLIFTYVTVELLPPQIGGIVLVGLLAALMTGATSFILQGSSNLTVDLYKQLLNKNASEKKLMIASRITVGIISLLGLLVAFNLTDIVSMYQWALRLSASTLVFPFLAIMFWKRVTKIGVITSMGVTLIATLIYPYLNIGVDHTIFGLSISLITIVLFSLFTKHSTTEQVRAVYWEDLDSKKRVVS</sequence>
<feature type="transmembrane region" description="Helical" evidence="2">
    <location>
        <begin position="433"/>
        <end position="451"/>
    </location>
</feature>
<name>A0ABS6JIK6_9BACI</name>
<feature type="transmembrane region" description="Helical" evidence="2">
    <location>
        <begin position="6"/>
        <end position="23"/>
    </location>
</feature>
<accession>A0ABS6JIK6</accession>
<evidence type="ECO:0000313" key="3">
    <source>
        <dbReference type="EMBL" id="MBU9713507.1"/>
    </source>
</evidence>
<comment type="caution">
    <text evidence="3">The sequence shown here is derived from an EMBL/GenBank/DDBJ whole genome shotgun (WGS) entry which is preliminary data.</text>
</comment>
<keyword evidence="2" id="KW-0812">Transmembrane</keyword>
<dbReference type="InterPro" id="IPR050277">
    <property type="entry name" value="Sodium:Solute_Symporter"/>
</dbReference>
<feature type="transmembrane region" description="Helical" evidence="2">
    <location>
        <begin position="352"/>
        <end position="374"/>
    </location>
</feature>
<feature type="transmembrane region" description="Helical" evidence="2">
    <location>
        <begin position="380"/>
        <end position="401"/>
    </location>
</feature>